<dbReference type="RefSeq" id="WP_107844355.1">
    <property type="nucleotide sequence ID" value="NZ_QBKS01000001.1"/>
</dbReference>
<dbReference type="OrthoDB" id="7659317at2"/>
<dbReference type="EMBL" id="QBKS01000001">
    <property type="protein sequence ID" value="PTX56133.1"/>
    <property type="molecule type" value="Genomic_DNA"/>
</dbReference>
<evidence type="ECO:0000313" key="2">
    <source>
        <dbReference type="EMBL" id="PTX56133.1"/>
    </source>
</evidence>
<accession>A0A2T6BJ90</accession>
<sequence>MPRALIIAGAAATIATSTFAYEGASDTMVDSVDEILNRAGYDVPVTSLTDQQIVEIYLAGNSSMSPAERTQRIETVLENEAVTATILKTDEDRDWGLVVTGEHSVKTSVQNYLDRVGLDVDADALTEEQVAQIYFAAFGSDGSPASRLDQIEDIISN</sequence>
<dbReference type="Proteomes" id="UP000243978">
    <property type="component" value="Unassembled WGS sequence"/>
</dbReference>
<keyword evidence="1" id="KW-0732">Signal</keyword>
<proteinExistence type="predicted"/>
<gene>
    <name evidence="2" type="ORF">C8N43_0784</name>
</gene>
<feature type="signal peptide" evidence="1">
    <location>
        <begin position="1"/>
        <end position="20"/>
    </location>
</feature>
<evidence type="ECO:0000256" key="1">
    <source>
        <dbReference type="SAM" id="SignalP"/>
    </source>
</evidence>
<keyword evidence="3" id="KW-1185">Reference proteome</keyword>
<protein>
    <submittedName>
        <fullName evidence="2">Uncharacterized protein</fullName>
    </submittedName>
</protein>
<dbReference type="AlphaFoldDB" id="A0A2T6BJ90"/>
<feature type="chain" id="PRO_5015468816" evidence="1">
    <location>
        <begin position="21"/>
        <end position="157"/>
    </location>
</feature>
<organism evidence="2 3">
    <name type="scientific">Litoreibacter ponti</name>
    <dbReference type="NCBI Taxonomy" id="1510457"/>
    <lineage>
        <taxon>Bacteria</taxon>
        <taxon>Pseudomonadati</taxon>
        <taxon>Pseudomonadota</taxon>
        <taxon>Alphaproteobacteria</taxon>
        <taxon>Rhodobacterales</taxon>
        <taxon>Roseobacteraceae</taxon>
        <taxon>Litoreibacter</taxon>
    </lineage>
</organism>
<reference evidence="2 3" key="1">
    <citation type="submission" date="2018-04" db="EMBL/GenBank/DDBJ databases">
        <title>Genomic Encyclopedia of Archaeal and Bacterial Type Strains, Phase II (KMG-II): from individual species to whole genera.</title>
        <authorList>
            <person name="Goeker M."/>
        </authorList>
    </citation>
    <scope>NUCLEOTIDE SEQUENCE [LARGE SCALE GENOMIC DNA]</scope>
    <source>
        <strain evidence="2 3">DSM 100977</strain>
    </source>
</reference>
<comment type="caution">
    <text evidence="2">The sequence shown here is derived from an EMBL/GenBank/DDBJ whole genome shotgun (WGS) entry which is preliminary data.</text>
</comment>
<evidence type="ECO:0000313" key="3">
    <source>
        <dbReference type="Proteomes" id="UP000243978"/>
    </source>
</evidence>
<name>A0A2T6BJ90_9RHOB</name>